<dbReference type="PANTHER" id="PTHR30562:SF1">
    <property type="entry name" value="UVRABC SYSTEM PROTEIN C"/>
    <property type="match status" value="1"/>
</dbReference>
<dbReference type="Gene3D" id="3.40.1440.10">
    <property type="entry name" value="GIY-YIG endonuclease"/>
    <property type="match status" value="1"/>
</dbReference>
<protein>
    <submittedName>
        <fullName evidence="8">DNA helicase UvrC</fullName>
    </submittedName>
</protein>
<dbReference type="CDD" id="cd10434">
    <property type="entry name" value="GIY-YIG_UvrC_Cho"/>
    <property type="match status" value="1"/>
</dbReference>
<dbReference type="GO" id="GO:0004518">
    <property type="term" value="F:nuclease activity"/>
    <property type="evidence" value="ECO:0007669"/>
    <property type="project" value="UniProtKB-KW"/>
</dbReference>
<dbReference type="PROSITE" id="PS50164">
    <property type="entry name" value="GIY_YIG"/>
    <property type="match status" value="1"/>
</dbReference>
<keyword evidence="8" id="KW-0067">ATP-binding</keyword>
<dbReference type="InterPro" id="IPR035901">
    <property type="entry name" value="GIY-YIG_endonuc_sf"/>
</dbReference>
<keyword evidence="4" id="KW-0267">Excision nuclease</keyword>
<dbReference type="InterPro" id="IPR050066">
    <property type="entry name" value="UvrABC_protein_C"/>
</dbReference>
<dbReference type="InterPro" id="IPR000305">
    <property type="entry name" value="GIY-YIG_endonuc"/>
</dbReference>
<keyword evidence="3" id="KW-0228">DNA excision</keyword>
<gene>
    <name evidence="8" type="ORF">B9T62_02165</name>
</gene>
<dbReference type="InterPro" id="IPR036876">
    <property type="entry name" value="UVR_dom_sf"/>
</dbReference>
<dbReference type="EMBL" id="CP021780">
    <property type="protein sequence ID" value="ASA19720.1"/>
    <property type="molecule type" value="Genomic_DNA"/>
</dbReference>
<evidence type="ECO:0000313" key="8">
    <source>
        <dbReference type="EMBL" id="ASA19720.1"/>
    </source>
</evidence>
<evidence type="ECO:0000256" key="5">
    <source>
        <dbReference type="ARBA" id="ARBA00023204"/>
    </source>
</evidence>
<reference evidence="8 9" key="1">
    <citation type="submission" date="2017-06" db="EMBL/GenBank/DDBJ databases">
        <title>Complete genome sequence of Paenibacillus donghaensis KCTC 13049T isolated from East Sea sediment, South Korea.</title>
        <authorList>
            <person name="Jung B.K."/>
            <person name="Hong S.-J."/>
            <person name="Shin J.-H."/>
        </authorList>
    </citation>
    <scope>NUCLEOTIDE SEQUENCE [LARGE SCALE GENOMIC DNA]</scope>
    <source>
        <strain evidence="8 9">KCTC 13049</strain>
    </source>
</reference>
<dbReference type="OrthoDB" id="9804933at2"/>
<keyword evidence="1" id="KW-0963">Cytoplasm</keyword>
<accession>A0A2Z2KA22</accession>
<evidence type="ECO:0000259" key="6">
    <source>
        <dbReference type="PROSITE" id="PS50151"/>
    </source>
</evidence>
<dbReference type="SUPFAM" id="SSF82771">
    <property type="entry name" value="GIY-YIG endonuclease"/>
    <property type="match status" value="1"/>
</dbReference>
<dbReference type="SMART" id="SM00465">
    <property type="entry name" value="GIYc"/>
    <property type="match status" value="1"/>
</dbReference>
<dbReference type="GO" id="GO:0009380">
    <property type="term" value="C:excinuclease repair complex"/>
    <property type="evidence" value="ECO:0007669"/>
    <property type="project" value="TreeGrafter"/>
</dbReference>
<keyword evidence="5" id="KW-0234">DNA repair</keyword>
<proteinExistence type="predicted"/>
<keyword evidence="9" id="KW-1185">Reference proteome</keyword>
<keyword evidence="8" id="KW-0347">Helicase</keyword>
<dbReference type="InterPro" id="IPR047296">
    <property type="entry name" value="GIY-YIG_UvrC_Cho"/>
</dbReference>
<keyword evidence="8" id="KW-0378">Hydrolase</keyword>
<sequence>MNLTEKVQSLPLQPGVYLMKDSLGHIIYVGKAKSLKKRVQSYFYNNKGHSPKVKRLVSNIRDLEYRLTDTEFEAFMLECRLIKELKPMYNRKMKNPLAYTYISIRSQGGRRQIGVTGDPSSGGEGLFFGPYTSRSTVERAVQGLKEHLCILCSGSRRPGAHCLNYSLGLCMGVCAGGEAVRFYEEIIDRVIALLDGTDLRIMEEMEQRMNVEADRFHFEAAAALRDSLGQVRFLVQKKQVIHFAEENRNIAIVETMDEHTLKLLLVKGSRLLGQLRLESSHPQSNTKLRDTICTAITETFGSPSLIEMTEIGRNEIDEAQIIYSYLTSTSVSHLVIPDEWLVSPADRRLADAVGTLLAEHAELSSPVD</sequence>
<dbReference type="InterPro" id="IPR001943">
    <property type="entry name" value="UVR_dom"/>
</dbReference>
<dbReference type="AlphaFoldDB" id="A0A2Z2KA22"/>
<dbReference type="PANTHER" id="PTHR30562">
    <property type="entry name" value="UVRC/OXIDOREDUCTASE"/>
    <property type="match status" value="1"/>
</dbReference>
<evidence type="ECO:0000256" key="2">
    <source>
        <dbReference type="ARBA" id="ARBA00022763"/>
    </source>
</evidence>
<name>A0A2Z2KA22_9BACL</name>
<evidence type="ECO:0000259" key="7">
    <source>
        <dbReference type="PROSITE" id="PS50164"/>
    </source>
</evidence>
<dbReference type="FunFam" id="3.40.1440.10:FF:000001">
    <property type="entry name" value="UvrABC system protein C"/>
    <property type="match status" value="1"/>
</dbReference>
<organism evidence="8 9">
    <name type="scientific">Paenibacillus donghaensis</name>
    <dbReference type="NCBI Taxonomy" id="414771"/>
    <lineage>
        <taxon>Bacteria</taxon>
        <taxon>Bacillati</taxon>
        <taxon>Bacillota</taxon>
        <taxon>Bacilli</taxon>
        <taxon>Bacillales</taxon>
        <taxon>Paenibacillaceae</taxon>
        <taxon>Paenibacillus</taxon>
    </lineage>
</organism>
<evidence type="ECO:0000256" key="4">
    <source>
        <dbReference type="ARBA" id="ARBA00022881"/>
    </source>
</evidence>
<dbReference type="SUPFAM" id="SSF46600">
    <property type="entry name" value="C-terminal UvrC-binding domain of UvrB"/>
    <property type="match status" value="1"/>
</dbReference>
<keyword evidence="2" id="KW-0227">DNA damage</keyword>
<evidence type="ECO:0000313" key="9">
    <source>
        <dbReference type="Proteomes" id="UP000249890"/>
    </source>
</evidence>
<dbReference type="Proteomes" id="UP000249890">
    <property type="component" value="Chromosome"/>
</dbReference>
<dbReference type="GO" id="GO:0006289">
    <property type="term" value="P:nucleotide-excision repair"/>
    <property type="evidence" value="ECO:0007669"/>
    <property type="project" value="InterPro"/>
</dbReference>
<dbReference type="PROSITE" id="PS50151">
    <property type="entry name" value="UVR"/>
    <property type="match status" value="1"/>
</dbReference>
<evidence type="ECO:0000256" key="3">
    <source>
        <dbReference type="ARBA" id="ARBA00022769"/>
    </source>
</evidence>
<dbReference type="RefSeq" id="WP_087913745.1">
    <property type="nucleotide sequence ID" value="NZ_CP021780.1"/>
</dbReference>
<dbReference type="KEGG" id="pdh:B9T62_02165"/>
<feature type="domain" description="GIY-YIG" evidence="7">
    <location>
        <begin position="12"/>
        <end position="91"/>
    </location>
</feature>
<dbReference type="Pfam" id="PF01541">
    <property type="entry name" value="GIY-YIG"/>
    <property type="match status" value="1"/>
</dbReference>
<dbReference type="GO" id="GO:0004386">
    <property type="term" value="F:helicase activity"/>
    <property type="evidence" value="ECO:0007669"/>
    <property type="project" value="UniProtKB-KW"/>
</dbReference>
<keyword evidence="8" id="KW-0547">Nucleotide-binding</keyword>
<evidence type="ECO:0000256" key="1">
    <source>
        <dbReference type="ARBA" id="ARBA00022490"/>
    </source>
</evidence>
<feature type="domain" description="UVR" evidence="6">
    <location>
        <begin position="199"/>
        <end position="234"/>
    </location>
</feature>